<gene>
    <name evidence="3" type="primary">Slc35f4_0</name>
    <name evidence="3" type="ORF">g.9852</name>
</gene>
<feature type="transmembrane region" description="Helical" evidence="2">
    <location>
        <begin position="932"/>
        <end position="952"/>
    </location>
</feature>
<feature type="transmembrane region" description="Helical" evidence="2">
    <location>
        <begin position="863"/>
        <end position="883"/>
    </location>
</feature>
<feature type="compositionally biased region" description="Polar residues" evidence="1">
    <location>
        <begin position="117"/>
        <end position="126"/>
    </location>
</feature>
<feature type="compositionally biased region" description="Low complexity" evidence="1">
    <location>
        <begin position="294"/>
        <end position="310"/>
    </location>
</feature>
<feature type="transmembrane region" description="Helical" evidence="2">
    <location>
        <begin position="331"/>
        <end position="352"/>
    </location>
</feature>
<organism evidence="3">
    <name type="scientific">Aceria tosichella</name>
    <name type="common">wheat curl mite</name>
    <dbReference type="NCBI Taxonomy" id="561515"/>
    <lineage>
        <taxon>Eukaryota</taxon>
        <taxon>Metazoa</taxon>
        <taxon>Ecdysozoa</taxon>
        <taxon>Arthropoda</taxon>
        <taxon>Chelicerata</taxon>
        <taxon>Arachnida</taxon>
        <taxon>Acari</taxon>
        <taxon>Acariformes</taxon>
        <taxon>Trombidiformes</taxon>
        <taxon>Prostigmata</taxon>
        <taxon>Eupodina</taxon>
        <taxon>Eriophyoidea</taxon>
        <taxon>Eriophyidae</taxon>
        <taxon>Eriophyinae</taxon>
        <taxon>Aceriini</taxon>
        <taxon>Aceria</taxon>
    </lineage>
</organism>
<feature type="region of interest" description="Disordered" evidence="1">
    <location>
        <begin position="219"/>
        <end position="320"/>
    </location>
</feature>
<evidence type="ECO:0000256" key="1">
    <source>
        <dbReference type="SAM" id="MobiDB-lite"/>
    </source>
</evidence>
<dbReference type="InterPro" id="IPR026505">
    <property type="entry name" value="Solute_c_fam_35_mem_F3/F4"/>
</dbReference>
<feature type="region of interest" description="Disordered" evidence="1">
    <location>
        <begin position="1032"/>
        <end position="1055"/>
    </location>
</feature>
<feature type="transmembrane region" description="Helical" evidence="2">
    <location>
        <begin position="783"/>
        <end position="806"/>
    </location>
</feature>
<dbReference type="PANTHER" id="PTHR19346">
    <property type="entry name" value="SUGAR PHOSPHATE TRANSPORTER DOMAIN-CONTAINING PROTEIN"/>
    <property type="match status" value="1"/>
</dbReference>
<feature type="transmembrane region" description="Helical" evidence="2">
    <location>
        <begin position="812"/>
        <end position="832"/>
    </location>
</feature>
<feature type="compositionally biased region" description="Polar residues" evidence="1">
    <location>
        <begin position="226"/>
        <end position="244"/>
    </location>
</feature>
<feature type="compositionally biased region" description="Gly residues" evidence="1">
    <location>
        <begin position="33"/>
        <end position="47"/>
    </location>
</feature>
<sequence length="1055" mass="115911">MWASRIGAAAARAGMAANVHQANNNNNNEDDAGGGYGGGEGAGGSGGGEEDDEEDESIRLAGSLRDQKSSAYLAPGRATFGPFGGRSQTPKSGSLQDLKVSPVAGGGGGSLSRKLKQVQTFASVQQREAPDRLRPKLERQRSSQVSSSSNALSSPSPNVTSTTATPGHPHRQQRNPFRSSKSMLLLAQNQHIPQATAQLDCFMSKQQADFINYANYQRQQHRSDWPPSNATLNQSNSGSDQMHLSQGSNQSICQQQQQHQLHKNQLNSSSSSYDARAAHQYNQTMSSHHHRQQQHQQVADSSSSANAMSSEQCNEQDNEDSPNCMQIMKKLFFSLVLGTIVAICWVMIIHTLKWIAIRGNEFELWQLQLQQQQQLLLQAHTQLQPPSANYNSPDNIHQANLLLAHQSIQVAKQQQQQTSSNTTTAKSNNTMRTAEGVSNETAATSARPQLYQGDQEEADTGLVGQRRRRRRRGHRMSNNDTQASGRDDDEIKEALDRRTRRALLGQPAPTRASHEQFGRQAKRDNDASHSTAVVPFASMITGGRQQQLPGANRRIKQSTAQGDDDAGGQLPSLVGESGRIEELPQRRRLMQLSSISHEQVPRTNSNSNNNDKPVAADQYRQRPTAGLANQQSAGMRVLAEMGDENDELDSSGNDLTTILPLGPQNQPMNNGALDQSAAASATMSILPTSPASGDPDQSAPQHLSSAIERSPAPVDGQVGEAQVLVYKAPFFTSWFVSIWNIAFMPVFTIISSCCFRNEESTTKKLLAESISQFMDNGLTTLQFLGRCAFFSLLWIGTIFGIVYSLAYLDATVVMALFACSVALVYLLSWVLLHQQFVGVRIVAVIICTTGIALLAYMDNSKTLGSVLIVAGSALCSAVYKVIYQRMFGFWSIAQMSLFFTLIGLFNAFLMWPVALLLYFLGVELIAWRHIPWFHLIAAGALHLTANIVAYFGPICSYDIFLTLGLMFAVVLSAVIDVTFYKITFSGMKLAGVVLLMIGFLVCLLPENWNECLYDLANERFIRWKKQRSLKKSRNKVQDMSTGQMSRLRTPSGRVK</sequence>
<keyword evidence="2" id="KW-1133">Transmembrane helix</keyword>
<feature type="transmembrane region" description="Helical" evidence="2">
    <location>
        <begin position="839"/>
        <end position="857"/>
    </location>
</feature>
<feature type="transmembrane region" description="Helical" evidence="2">
    <location>
        <begin position="986"/>
        <end position="1004"/>
    </location>
</feature>
<feature type="compositionally biased region" description="Low complexity" evidence="1">
    <location>
        <begin position="411"/>
        <end position="430"/>
    </location>
</feature>
<proteinExistence type="predicted"/>
<feature type="transmembrane region" description="Helical" evidence="2">
    <location>
        <begin position="734"/>
        <end position="755"/>
    </location>
</feature>
<accession>A0A6G1S3Y8</accession>
<keyword evidence="2" id="KW-0812">Transmembrane</keyword>
<dbReference type="PANTHER" id="PTHR19346:SF4">
    <property type="entry name" value="SUGAR PHOSPHATE TRANSPORTER DOMAIN-CONTAINING PROTEIN"/>
    <property type="match status" value="1"/>
</dbReference>
<feature type="compositionally biased region" description="Polar residues" evidence="1">
    <location>
        <begin position="1037"/>
        <end position="1048"/>
    </location>
</feature>
<feature type="compositionally biased region" description="Basic and acidic residues" evidence="1">
    <location>
        <begin position="512"/>
        <end position="527"/>
    </location>
</feature>
<feature type="compositionally biased region" description="Basic residues" evidence="1">
    <location>
        <begin position="465"/>
        <end position="475"/>
    </location>
</feature>
<name>A0A6G1S3Y8_9ACAR</name>
<feature type="compositionally biased region" description="Low complexity" evidence="1">
    <location>
        <begin position="142"/>
        <end position="159"/>
    </location>
</feature>
<evidence type="ECO:0000256" key="2">
    <source>
        <dbReference type="SAM" id="Phobius"/>
    </source>
</evidence>
<feature type="compositionally biased region" description="Polar residues" evidence="1">
    <location>
        <begin position="86"/>
        <end position="95"/>
    </location>
</feature>
<reference evidence="3" key="1">
    <citation type="submission" date="2018-10" db="EMBL/GenBank/DDBJ databases">
        <title>Transcriptome assembly of Aceria tosichella (Wheat curl mite) Type 2.</title>
        <authorList>
            <person name="Scully E.D."/>
            <person name="Geib S.M."/>
            <person name="Palmer N.A."/>
            <person name="Gupta A.K."/>
            <person name="Sarath G."/>
            <person name="Tatineni S."/>
        </authorList>
    </citation>
    <scope>NUCLEOTIDE SEQUENCE</scope>
    <source>
        <strain evidence="3">LincolnNE</strain>
    </source>
</reference>
<protein>
    <submittedName>
        <fullName evidence="3">Solute carrier family 35 member F4</fullName>
    </submittedName>
</protein>
<feature type="transmembrane region" description="Helical" evidence="2">
    <location>
        <begin position="959"/>
        <end position="980"/>
    </location>
</feature>
<dbReference type="AlphaFoldDB" id="A0A6G1S3Y8"/>
<dbReference type="EMBL" id="GGYP01000116">
    <property type="protein sequence ID" value="MDE44887.1"/>
    <property type="molecule type" value="Transcribed_RNA"/>
</dbReference>
<evidence type="ECO:0000313" key="3">
    <source>
        <dbReference type="EMBL" id="MDE44887.1"/>
    </source>
</evidence>
<feature type="compositionally biased region" description="Polar residues" evidence="1">
    <location>
        <begin position="436"/>
        <end position="447"/>
    </location>
</feature>
<feature type="compositionally biased region" description="Basic and acidic residues" evidence="1">
    <location>
        <begin position="128"/>
        <end position="141"/>
    </location>
</feature>
<feature type="compositionally biased region" description="Polar residues" evidence="1">
    <location>
        <begin position="596"/>
        <end position="611"/>
    </location>
</feature>
<feature type="region of interest" description="Disordered" evidence="1">
    <location>
        <begin position="410"/>
        <end position="585"/>
    </location>
</feature>
<keyword evidence="2" id="KW-0472">Membrane</keyword>
<feature type="region of interest" description="Disordered" evidence="1">
    <location>
        <begin position="596"/>
        <end position="615"/>
    </location>
</feature>
<feature type="compositionally biased region" description="Polar residues" evidence="1">
    <location>
        <begin position="663"/>
        <end position="691"/>
    </location>
</feature>
<feature type="region of interest" description="Disordered" evidence="1">
    <location>
        <begin position="644"/>
        <end position="705"/>
    </location>
</feature>
<feature type="region of interest" description="Disordered" evidence="1">
    <location>
        <begin position="21"/>
        <end position="176"/>
    </location>
</feature>
<feature type="compositionally biased region" description="Low complexity" evidence="1">
    <location>
        <begin position="245"/>
        <end position="268"/>
    </location>
</feature>
<feature type="transmembrane region" description="Helical" evidence="2">
    <location>
        <begin position="895"/>
        <end position="920"/>
    </location>
</feature>